<keyword evidence="7" id="KW-1185">Reference proteome</keyword>
<evidence type="ECO:0000256" key="3">
    <source>
        <dbReference type="ARBA" id="ARBA00023239"/>
    </source>
</evidence>
<keyword evidence="2 4" id="KW-0648">Protein biosynthesis</keyword>
<dbReference type="GO" id="GO:0016829">
    <property type="term" value="F:lyase activity"/>
    <property type="evidence" value="ECO:0007669"/>
    <property type="project" value="UniProtKB-KW"/>
</dbReference>
<evidence type="ECO:0000313" key="6">
    <source>
        <dbReference type="EMBL" id="SFS06090.1"/>
    </source>
</evidence>
<dbReference type="OrthoDB" id="9809296at2"/>
<dbReference type="EMBL" id="FOZG01000002">
    <property type="protein sequence ID" value="SFS06090.1"/>
    <property type="molecule type" value="Genomic_DNA"/>
</dbReference>
<dbReference type="GO" id="GO:0002161">
    <property type="term" value="F:aminoacyl-tRNA deacylase activity"/>
    <property type="evidence" value="ECO:0007669"/>
    <property type="project" value="InterPro"/>
</dbReference>
<gene>
    <name evidence="6" type="ORF">SAMN05192580_3177</name>
</gene>
<evidence type="ECO:0000256" key="4">
    <source>
        <dbReference type="PIRNR" id="PIRNR006181"/>
    </source>
</evidence>
<dbReference type="EC" id="4.2.-.-" evidence="4"/>
<dbReference type="InterPro" id="IPR036754">
    <property type="entry name" value="YbaK/aa-tRNA-synt-asso_dom_sf"/>
</dbReference>
<dbReference type="InterPro" id="IPR004369">
    <property type="entry name" value="Prolyl-tRNA_editing_YbaK/EbsC"/>
</dbReference>
<evidence type="ECO:0000313" key="7">
    <source>
        <dbReference type="Proteomes" id="UP000198824"/>
    </source>
</evidence>
<dbReference type="AlphaFoldDB" id="A0A1I6LS20"/>
<evidence type="ECO:0000256" key="1">
    <source>
        <dbReference type="ARBA" id="ARBA00009798"/>
    </source>
</evidence>
<dbReference type="Pfam" id="PF04073">
    <property type="entry name" value="tRNA_edit"/>
    <property type="match status" value="1"/>
</dbReference>
<name>A0A1I6LS20_9SPHN</name>
<evidence type="ECO:0000259" key="5">
    <source>
        <dbReference type="Pfam" id="PF04073"/>
    </source>
</evidence>
<dbReference type="InterPro" id="IPR007214">
    <property type="entry name" value="YbaK/aa-tRNA-synth-assoc-dom"/>
</dbReference>
<protein>
    <recommendedName>
        <fullName evidence="4">Cys-tRNA(Pro)/Cys-tRNA(Cys) deacylase</fullName>
        <ecNumber evidence="4">4.2.-.-</ecNumber>
    </recommendedName>
</protein>
<dbReference type="NCBIfam" id="TIGR00011">
    <property type="entry name" value="YbaK_EbsC"/>
    <property type="match status" value="1"/>
</dbReference>
<accession>A0A1I6LS20</accession>
<dbReference type="PANTHER" id="PTHR30411">
    <property type="entry name" value="CYTOPLASMIC PROTEIN"/>
    <property type="match status" value="1"/>
</dbReference>
<organism evidence="6 7">
    <name type="scientific">Sphingomonas jatrophae</name>
    <dbReference type="NCBI Taxonomy" id="1166337"/>
    <lineage>
        <taxon>Bacteria</taxon>
        <taxon>Pseudomonadati</taxon>
        <taxon>Pseudomonadota</taxon>
        <taxon>Alphaproteobacteria</taxon>
        <taxon>Sphingomonadales</taxon>
        <taxon>Sphingomonadaceae</taxon>
        <taxon>Sphingomonas</taxon>
    </lineage>
</organism>
<dbReference type="PIRSF" id="PIRSF006181">
    <property type="entry name" value="EbsC_YbaK"/>
    <property type="match status" value="1"/>
</dbReference>
<dbReference type="STRING" id="1166337.SAMN05192580_3177"/>
<proteinExistence type="inferred from homology"/>
<dbReference type="PANTHER" id="PTHR30411:SF0">
    <property type="entry name" value="CYS-TRNA(PRO)_CYS-TRNA(CYS) DEACYLASE YBAK"/>
    <property type="match status" value="1"/>
</dbReference>
<reference evidence="6 7" key="1">
    <citation type="submission" date="2016-10" db="EMBL/GenBank/DDBJ databases">
        <authorList>
            <person name="de Groot N.N."/>
        </authorList>
    </citation>
    <scope>NUCLEOTIDE SEQUENCE [LARGE SCALE GENOMIC DNA]</scope>
    <source>
        <strain evidence="6 7">S5-249</strain>
    </source>
</reference>
<sequence>MAATRAIAALEAAGVGYTLHRYDYDPAADSVGLAAAAALGIEPARMLKTLMLLADGKPACAVLPSDASLSMKRAAALLGAKAAKMMPPADAERMTGYKVGGISPFGQLKRVPVLVEAAALGHARVFVNGGQRGLQLEIAPAVLVDLLGAKAGEIVA</sequence>
<dbReference type="RefSeq" id="WP_093315940.1">
    <property type="nucleotide sequence ID" value="NZ_FOZG01000002.1"/>
</dbReference>
<dbReference type="SUPFAM" id="SSF55826">
    <property type="entry name" value="YbaK/ProRS associated domain"/>
    <property type="match status" value="1"/>
</dbReference>
<keyword evidence="3 4" id="KW-0456">Lyase</keyword>
<comment type="similarity">
    <text evidence="1 4">Belongs to the prolyl-tRNA editing family. YbaK/EbsC subfamily.</text>
</comment>
<evidence type="ECO:0000256" key="2">
    <source>
        <dbReference type="ARBA" id="ARBA00022917"/>
    </source>
</evidence>
<feature type="domain" description="YbaK/aminoacyl-tRNA synthetase-associated" evidence="5">
    <location>
        <begin position="31"/>
        <end position="146"/>
    </location>
</feature>
<dbReference type="GO" id="GO:0006412">
    <property type="term" value="P:translation"/>
    <property type="evidence" value="ECO:0007669"/>
    <property type="project" value="UniProtKB-KW"/>
</dbReference>
<dbReference type="Proteomes" id="UP000198824">
    <property type="component" value="Unassembled WGS sequence"/>
</dbReference>
<dbReference type="Gene3D" id="3.90.960.10">
    <property type="entry name" value="YbaK/aminoacyl-tRNA synthetase-associated domain"/>
    <property type="match status" value="1"/>
</dbReference>